<accession>A0A8S1E7N9</accession>
<organism evidence="1 2">
    <name type="scientific">Caenorhabditis bovis</name>
    <dbReference type="NCBI Taxonomy" id="2654633"/>
    <lineage>
        <taxon>Eukaryota</taxon>
        <taxon>Metazoa</taxon>
        <taxon>Ecdysozoa</taxon>
        <taxon>Nematoda</taxon>
        <taxon>Chromadorea</taxon>
        <taxon>Rhabditida</taxon>
        <taxon>Rhabditina</taxon>
        <taxon>Rhabditomorpha</taxon>
        <taxon>Rhabditoidea</taxon>
        <taxon>Rhabditidae</taxon>
        <taxon>Peloderinae</taxon>
        <taxon>Caenorhabditis</taxon>
    </lineage>
</organism>
<comment type="caution">
    <text evidence="1">The sequence shown here is derived from an EMBL/GenBank/DDBJ whole genome shotgun (WGS) entry which is preliminary data.</text>
</comment>
<evidence type="ECO:0000313" key="1">
    <source>
        <dbReference type="EMBL" id="CAB3397835.1"/>
    </source>
</evidence>
<dbReference type="OrthoDB" id="5795386at2759"/>
<sequence>MYDDIFSSVSAAAVELQNSNSQLWLGEVCNEFSENLQTHLESHYRTCTGRNAGMECRFCPREFRTNHKECPFCRFCASTYKTFKVHVLHKHREAAKQLVIRNGKVKNIDVLDLRSSDEIDCEEKMLKKVKTETAEEDSQCKREPVCMEKIENIQIKQEVKTEIIDDEYPTN</sequence>
<keyword evidence="2" id="KW-1185">Reference proteome</keyword>
<dbReference type="AlphaFoldDB" id="A0A8S1E7N9"/>
<dbReference type="Proteomes" id="UP000494206">
    <property type="component" value="Unassembled WGS sequence"/>
</dbReference>
<evidence type="ECO:0000313" key="2">
    <source>
        <dbReference type="Proteomes" id="UP000494206"/>
    </source>
</evidence>
<name>A0A8S1E7N9_9PELO</name>
<gene>
    <name evidence="1" type="ORF">CBOVIS_LOCUS1191</name>
</gene>
<proteinExistence type="predicted"/>
<reference evidence="1 2" key="1">
    <citation type="submission" date="2020-04" db="EMBL/GenBank/DDBJ databases">
        <authorList>
            <person name="Laetsch R D."/>
            <person name="Stevens L."/>
            <person name="Kumar S."/>
            <person name="Blaxter L. M."/>
        </authorList>
    </citation>
    <scope>NUCLEOTIDE SEQUENCE [LARGE SCALE GENOMIC DNA]</scope>
</reference>
<protein>
    <submittedName>
        <fullName evidence="1">Uncharacterized protein</fullName>
    </submittedName>
</protein>
<dbReference type="EMBL" id="CADEPM010000001">
    <property type="protein sequence ID" value="CAB3397835.1"/>
    <property type="molecule type" value="Genomic_DNA"/>
</dbReference>